<dbReference type="OrthoDB" id="9794326at2"/>
<dbReference type="SUPFAM" id="SSF141000">
    <property type="entry name" value="Glu-tRNAGln amidotransferase C subunit"/>
    <property type="match status" value="1"/>
</dbReference>
<dbReference type="AlphaFoldDB" id="A0A0F3NN62"/>
<keyword evidence="3" id="KW-1185">Reference proteome</keyword>
<dbReference type="Proteomes" id="UP000033562">
    <property type="component" value="Unassembled WGS sequence"/>
</dbReference>
<keyword evidence="2" id="KW-0436">Ligase</keyword>
<dbReference type="PANTHER" id="PTHR15004">
    <property type="entry name" value="GLUTAMYL-TRNA(GLN) AMIDOTRANSFERASE SUBUNIT C, MITOCHONDRIAL"/>
    <property type="match status" value="1"/>
</dbReference>
<dbReference type="STRING" id="1359163.NLO413_0893"/>
<sequence length="112" mass="12970">MKEHLRNNKPFCQAQSPEENISTEKLLEVAKLVKIRLSNDETKYYANQLAKVVNWVNVIAQVDTNNVPPMRYGNPFQKLISRKDIVNDGNIKDQILYNTKSKYGYFVVPKVI</sequence>
<accession>A0A0F3NN62</accession>
<organism evidence="2 3">
    <name type="scientific">Candidatus Neoehrlichia procyonis str. RAC413</name>
    <dbReference type="NCBI Taxonomy" id="1359163"/>
    <lineage>
        <taxon>Bacteria</taxon>
        <taxon>Pseudomonadati</taxon>
        <taxon>Pseudomonadota</taxon>
        <taxon>Alphaproteobacteria</taxon>
        <taxon>Rickettsiales</taxon>
        <taxon>Anaplasmataceae</taxon>
        <taxon>Candidatus Neoehrlichia</taxon>
    </lineage>
</organism>
<dbReference type="GO" id="GO:0016740">
    <property type="term" value="F:transferase activity"/>
    <property type="evidence" value="ECO:0007669"/>
    <property type="project" value="UniProtKB-KW"/>
</dbReference>
<dbReference type="GO" id="GO:0016874">
    <property type="term" value="F:ligase activity"/>
    <property type="evidence" value="ECO:0007669"/>
    <property type="project" value="UniProtKB-KW"/>
</dbReference>
<reference evidence="2 3" key="1">
    <citation type="submission" date="2015-02" db="EMBL/GenBank/DDBJ databases">
        <title>Genome Sequencing of Rickettsiales.</title>
        <authorList>
            <person name="Daugherty S.C."/>
            <person name="Su Q."/>
            <person name="Abolude K."/>
            <person name="Beier-Sexton M."/>
            <person name="Carlyon J.A."/>
            <person name="Carter R."/>
            <person name="Day N.P."/>
            <person name="Dumler S.J."/>
            <person name="Dyachenko V."/>
            <person name="Godinez A."/>
            <person name="Kurtti T.J."/>
            <person name="Lichay M."/>
            <person name="Mullins K.E."/>
            <person name="Ott S."/>
            <person name="Pappas-Brown V."/>
            <person name="Paris D.H."/>
            <person name="Patel P."/>
            <person name="Richards A.L."/>
            <person name="Sadzewicz L."/>
            <person name="Sears K."/>
            <person name="Seidman D."/>
            <person name="Sengamalay N."/>
            <person name="Stenos J."/>
            <person name="Tallon L.J."/>
            <person name="Vincent G."/>
            <person name="Fraser C.M."/>
            <person name="Munderloh U."/>
            <person name="Dunning-Hotopp J.C."/>
        </authorList>
    </citation>
    <scope>NUCLEOTIDE SEQUENCE [LARGE SCALE GENOMIC DNA]</scope>
    <source>
        <strain evidence="2 3">RAC413</strain>
    </source>
</reference>
<proteinExistence type="predicted"/>
<dbReference type="InterPro" id="IPR036113">
    <property type="entry name" value="Asp/Glu-ADT_sf_sub_c"/>
</dbReference>
<keyword evidence="2" id="KW-0808">Transferase</keyword>
<evidence type="ECO:0000256" key="1">
    <source>
        <dbReference type="ARBA" id="ARBA00014426"/>
    </source>
</evidence>
<dbReference type="Gene3D" id="1.10.20.60">
    <property type="entry name" value="Glu-tRNAGln amidotransferase C subunit, N-terminal domain"/>
    <property type="match status" value="1"/>
</dbReference>
<dbReference type="Pfam" id="PF02686">
    <property type="entry name" value="GatC"/>
    <property type="match status" value="1"/>
</dbReference>
<dbReference type="GO" id="GO:0070681">
    <property type="term" value="P:glutaminyl-tRNAGln biosynthesis via transamidation"/>
    <property type="evidence" value="ECO:0007669"/>
    <property type="project" value="TreeGrafter"/>
</dbReference>
<gene>
    <name evidence="2" type="primary">gatC</name>
    <name evidence="2" type="ORF">NLO413_0893</name>
</gene>
<dbReference type="PANTHER" id="PTHR15004:SF0">
    <property type="entry name" value="GLUTAMYL-TRNA(GLN) AMIDOTRANSFERASE SUBUNIT C, MITOCHONDRIAL"/>
    <property type="match status" value="1"/>
</dbReference>
<dbReference type="NCBIfam" id="TIGR00135">
    <property type="entry name" value="gatC"/>
    <property type="match status" value="1"/>
</dbReference>
<dbReference type="InterPro" id="IPR003837">
    <property type="entry name" value="GatC"/>
</dbReference>
<evidence type="ECO:0000313" key="2">
    <source>
        <dbReference type="EMBL" id="KJV69500.1"/>
    </source>
</evidence>
<dbReference type="EMBL" id="LANX01000001">
    <property type="protein sequence ID" value="KJV69500.1"/>
    <property type="molecule type" value="Genomic_DNA"/>
</dbReference>
<evidence type="ECO:0000313" key="3">
    <source>
        <dbReference type="Proteomes" id="UP000033562"/>
    </source>
</evidence>
<protein>
    <recommendedName>
        <fullName evidence="1">Glutamyl-tRNA(Gln) amidotransferase subunit C</fullName>
    </recommendedName>
</protein>
<comment type="caution">
    <text evidence="2">The sequence shown here is derived from an EMBL/GenBank/DDBJ whole genome shotgun (WGS) entry which is preliminary data.</text>
</comment>
<name>A0A0F3NN62_9RICK</name>
<dbReference type="GO" id="GO:0006450">
    <property type="term" value="P:regulation of translational fidelity"/>
    <property type="evidence" value="ECO:0007669"/>
    <property type="project" value="InterPro"/>
</dbReference>